<comment type="similarity">
    <text evidence="2">Belongs to the fatty acid desaturase type 2 family.</text>
</comment>
<dbReference type="SUPFAM" id="SSF47240">
    <property type="entry name" value="Ferritin-like"/>
    <property type="match status" value="1"/>
</dbReference>
<evidence type="ECO:0000256" key="9">
    <source>
        <dbReference type="ARBA" id="ARBA00023160"/>
    </source>
</evidence>
<keyword evidence="9" id="KW-0275">Fatty acid biosynthesis</keyword>
<dbReference type="Proteomes" id="UP000521676">
    <property type="component" value="Unassembled WGS sequence"/>
</dbReference>
<reference evidence="10 12" key="1">
    <citation type="submission" date="2020-06" db="EMBL/GenBank/DDBJ databases">
        <title>Anoxygenic phototrophic Chloroflexota member uses a Type I reaction center.</title>
        <authorList>
            <person name="Tsuji J.M."/>
            <person name="Shaw N.A."/>
            <person name="Nagashima S."/>
            <person name="Venkiteswaran J."/>
            <person name="Schiff S.L."/>
            <person name="Hanada S."/>
            <person name="Tank M."/>
            <person name="Neufeld J.D."/>
        </authorList>
    </citation>
    <scope>NUCLEOTIDE SEQUENCE [LARGE SCALE GENOMIC DNA]</scope>
    <source>
        <strain evidence="10">L227-S17</strain>
    </source>
</reference>
<proteinExistence type="inferred from homology"/>
<evidence type="ECO:0000256" key="3">
    <source>
        <dbReference type="ARBA" id="ARBA00022516"/>
    </source>
</evidence>
<protein>
    <submittedName>
        <fullName evidence="10">Acyl-ACP desaturase</fullName>
        <ecNumber evidence="10">1.14.19.2</ecNumber>
    </submittedName>
</protein>
<evidence type="ECO:0000256" key="4">
    <source>
        <dbReference type="ARBA" id="ARBA00022723"/>
    </source>
</evidence>
<dbReference type="Gene3D" id="1.10.620.20">
    <property type="entry name" value="Ribonucleotide Reductase, subunit A"/>
    <property type="match status" value="1"/>
</dbReference>
<organism evidence="10 12">
    <name type="scientific">Candidatus Chlorohelix allophototropha</name>
    <dbReference type="NCBI Taxonomy" id="3003348"/>
    <lineage>
        <taxon>Bacteria</taxon>
        <taxon>Bacillati</taxon>
        <taxon>Chloroflexota</taxon>
        <taxon>Chloroflexia</taxon>
        <taxon>Candidatus Chloroheliales</taxon>
        <taxon>Candidatus Chloroheliaceae</taxon>
        <taxon>Candidatus Chlorohelix</taxon>
    </lineage>
</organism>
<dbReference type="InterPro" id="IPR009078">
    <property type="entry name" value="Ferritin-like_SF"/>
</dbReference>
<dbReference type="InterPro" id="IPR005067">
    <property type="entry name" value="Fatty_acid_desaturase-2"/>
</dbReference>
<keyword evidence="6 10" id="KW-0560">Oxidoreductase</keyword>
<dbReference type="EMBL" id="JACATZ010000001">
    <property type="protein sequence ID" value="NWJ45078.1"/>
    <property type="molecule type" value="Genomic_DNA"/>
</dbReference>
<keyword evidence="7" id="KW-0408">Iron</keyword>
<reference evidence="11" key="2">
    <citation type="journal article" date="2024" name="Nature">
        <title>Anoxygenic phototroph of the Chloroflexota uses a type I reaction centre.</title>
        <authorList>
            <person name="Tsuji J.M."/>
            <person name="Shaw N.A."/>
            <person name="Nagashima S."/>
            <person name="Venkiteswaran J.J."/>
            <person name="Schiff S.L."/>
            <person name="Watanabe T."/>
            <person name="Fukui M."/>
            <person name="Hanada S."/>
            <person name="Tank M."/>
            <person name="Neufeld J.D."/>
        </authorList>
    </citation>
    <scope>NUCLEOTIDE SEQUENCE</scope>
    <source>
        <strain evidence="11">L227-S17</strain>
    </source>
</reference>
<evidence type="ECO:0000313" key="13">
    <source>
        <dbReference type="Proteomes" id="UP001431572"/>
    </source>
</evidence>
<keyword evidence="5" id="KW-0276">Fatty acid metabolism</keyword>
<dbReference type="InterPro" id="IPR012348">
    <property type="entry name" value="RNR-like"/>
</dbReference>
<evidence type="ECO:0000256" key="6">
    <source>
        <dbReference type="ARBA" id="ARBA00023002"/>
    </source>
</evidence>
<comment type="cofactor">
    <cofactor evidence="1">
        <name>Fe(2+)</name>
        <dbReference type="ChEBI" id="CHEBI:29033"/>
    </cofactor>
</comment>
<gene>
    <name evidence="10" type="ORF">HXX08_04280</name>
    <name evidence="11" type="ORF">OZ401_000204</name>
</gene>
<keyword evidence="13" id="KW-1185">Reference proteome</keyword>
<dbReference type="Pfam" id="PF03405">
    <property type="entry name" value="FA_desaturase_2"/>
    <property type="match status" value="1"/>
</dbReference>
<accession>A0A8T7LSS1</accession>
<evidence type="ECO:0000256" key="2">
    <source>
        <dbReference type="ARBA" id="ARBA00008749"/>
    </source>
</evidence>
<dbReference type="Proteomes" id="UP001431572">
    <property type="component" value="Chromosome 1"/>
</dbReference>
<dbReference type="GO" id="GO:0006633">
    <property type="term" value="P:fatty acid biosynthetic process"/>
    <property type="evidence" value="ECO:0007669"/>
    <property type="project" value="UniProtKB-KW"/>
</dbReference>
<dbReference type="EC" id="1.14.19.2" evidence="10"/>
<evidence type="ECO:0000313" key="10">
    <source>
        <dbReference type="EMBL" id="NWJ45078.1"/>
    </source>
</evidence>
<evidence type="ECO:0000256" key="7">
    <source>
        <dbReference type="ARBA" id="ARBA00023004"/>
    </source>
</evidence>
<dbReference type="AlphaFoldDB" id="A0A8T7LSS1"/>
<keyword evidence="4" id="KW-0479">Metal-binding</keyword>
<evidence type="ECO:0000313" key="12">
    <source>
        <dbReference type="Proteomes" id="UP000521676"/>
    </source>
</evidence>
<keyword evidence="8" id="KW-0443">Lipid metabolism</keyword>
<dbReference type="GO" id="GO:0045300">
    <property type="term" value="F:stearoyl-[ACP] desaturase activity"/>
    <property type="evidence" value="ECO:0007669"/>
    <property type="project" value="UniProtKB-EC"/>
</dbReference>
<sequence length="274" mass="32158">MVFSGLYDKLERARWNMNDIPLDQIDKSKVDAEMLHDVKHVCLTELGSIPATRMFMRDFADDMDFQRFINVWSFEEGKHSLILERWLNANGVELEPEQVQKINLEFEPAPWIETLTMHFLGEQRLGMWYSSFAGIGKNAAEKFLQEPVLRKIFTQLSADEWRHAGCYFVYLKNTVAKTPEYLQNIARMMLWMLRSKYRHPTNITDPSVVDQLEDPNYFRHMVDRYTTSVGEKAMEKRVLSSFSILTGIQIETQKDVIKFLRNKFGQKSLEEVPS</sequence>
<evidence type="ECO:0000256" key="5">
    <source>
        <dbReference type="ARBA" id="ARBA00022832"/>
    </source>
</evidence>
<evidence type="ECO:0000256" key="1">
    <source>
        <dbReference type="ARBA" id="ARBA00001954"/>
    </source>
</evidence>
<name>A0A8T7LSS1_9CHLR</name>
<evidence type="ECO:0000313" key="11">
    <source>
        <dbReference type="EMBL" id="WJW66958.1"/>
    </source>
</evidence>
<dbReference type="GO" id="GO:0046872">
    <property type="term" value="F:metal ion binding"/>
    <property type="evidence" value="ECO:0007669"/>
    <property type="project" value="UniProtKB-KW"/>
</dbReference>
<keyword evidence="3" id="KW-0444">Lipid biosynthesis</keyword>
<dbReference type="RefSeq" id="WP_341468851.1">
    <property type="nucleotide sequence ID" value="NZ_CP128399.1"/>
</dbReference>
<dbReference type="EMBL" id="CP128399">
    <property type="protein sequence ID" value="WJW66958.1"/>
    <property type="molecule type" value="Genomic_DNA"/>
</dbReference>
<evidence type="ECO:0000256" key="8">
    <source>
        <dbReference type="ARBA" id="ARBA00023098"/>
    </source>
</evidence>